<reference evidence="2 3" key="1">
    <citation type="submission" date="2024-10" db="EMBL/GenBank/DDBJ databases">
        <title>Updated reference genomes for cyclostephanoid diatoms.</title>
        <authorList>
            <person name="Roberts W.R."/>
            <person name="Alverson A.J."/>
        </authorList>
    </citation>
    <scope>NUCLEOTIDE SEQUENCE [LARGE SCALE GENOMIC DNA]</scope>
    <source>
        <strain evidence="2 3">AJA232-27</strain>
    </source>
</reference>
<dbReference type="InterPro" id="IPR019410">
    <property type="entry name" value="Methyltransf_16"/>
</dbReference>
<evidence type="ECO:0000313" key="3">
    <source>
        <dbReference type="Proteomes" id="UP001530293"/>
    </source>
</evidence>
<dbReference type="Gene3D" id="3.40.50.150">
    <property type="entry name" value="Vaccinia Virus protein VP39"/>
    <property type="match status" value="1"/>
</dbReference>
<dbReference type="PANTHER" id="PTHR14614">
    <property type="entry name" value="HEPATOCELLULAR CARCINOMA-ASSOCIATED ANTIGEN"/>
    <property type="match status" value="1"/>
</dbReference>
<dbReference type="Proteomes" id="UP001530293">
    <property type="component" value="Unassembled WGS sequence"/>
</dbReference>
<dbReference type="EMBL" id="JALLBG020000132">
    <property type="protein sequence ID" value="KAL3762622.1"/>
    <property type="molecule type" value="Genomic_DNA"/>
</dbReference>
<keyword evidence="3" id="KW-1185">Reference proteome</keyword>
<feature type="compositionally biased region" description="Basic and acidic residues" evidence="1">
    <location>
        <begin position="21"/>
        <end position="39"/>
    </location>
</feature>
<accession>A0ABD3MKC5</accession>
<evidence type="ECO:0000256" key="1">
    <source>
        <dbReference type="SAM" id="MobiDB-lite"/>
    </source>
</evidence>
<evidence type="ECO:0008006" key="4">
    <source>
        <dbReference type="Google" id="ProtNLM"/>
    </source>
</evidence>
<proteinExistence type="predicted"/>
<dbReference type="Pfam" id="PF10294">
    <property type="entry name" value="Methyltransf_16"/>
    <property type="match status" value="1"/>
</dbReference>
<feature type="region of interest" description="Disordered" evidence="1">
    <location>
        <begin position="1"/>
        <end position="67"/>
    </location>
</feature>
<comment type="caution">
    <text evidence="2">The sequence shown here is derived from an EMBL/GenBank/DDBJ whole genome shotgun (WGS) entry which is preliminary data.</text>
</comment>
<dbReference type="SUPFAM" id="SSF53335">
    <property type="entry name" value="S-adenosyl-L-methionine-dependent methyltransferases"/>
    <property type="match status" value="1"/>
</dbReference>
<sequence>MLPSSDQEVEAVDSASPNSKGNHEEVRWTDDSIRWEGGLHVKTSSVDDNETGIGIDGKKSTTHEESSDDEDYIIDPFKLTLIHILCFVYIRDPDPFEIFSFKFQLPEYQHQLTNNNNYNESNYNSTLNIHIRGYKTDADEVWQSTGLTLWRASHYLCEYQIENHRKLFQNNKRTLELGAGLGLNGILAWKLMKRSNDDSSHVCITDGDSDALVQLRDNVKRNRTSANESDDADADDGKVSCHQLIWGKESATQFLTQIAKNQKYDVIIASDIIYSLVIVEPLWQTAQLLLKKEGGIFVMAYARREVPVSIELVLKASIAHGFSYELVKENATDGIWVYEFRHANHEAASS</sequence>
<dbReference type="PANTHER" id="PTHR14614:SF132">
    <property type="entry name" value="PROTEIN-LYSINE METHYLTRANSFERASE C42C1.13"/>
    <property type="match status" value="1"/>
</dbReference>
<dbReference type="InterPro" id="IPR029063">
    <property type="entry name" value="SAM-dependent_MTases_sf"/>
</dbReference>
<gene>
    <name evidence="2" type="ORF">ACHAWU_005825</name>
</gene>
<organism evidence="2 3">
    <name type="scientific">Discostella pseudostelligera</name>
    <dbReference type="NCBI Taxonomy" id="259834"/>
    <lineage>
        <taxon>Eukaryota</taxon>
        <taxon>Sar</taxon>
        <taxon>Stramenopiles</taxon>
        <taxon>Ochrophyta</taxon>
        <taxon>Bacillariophyta</taxon>
        <taxon>Coscinodiscophyceae</taxon>
        <taxon>Thalassiosirophycidae</taxon>
        <taxon>Stephanodiscales</taxon>
        <taxon>Stephanodiscaceae</taxon>
        <taxon>Discostella</taxon>
    </lineage>
</organism>
<name>A0ABD3MKC5_9STRA</name>
<protein>
    <recommendedName>
        <fullName evidence="4">Calmodulin-lysine N-methyltransferase</fullName>
    </recommendedName>
</protein>
<evidence type="ECO:0000313" key="2">
    <source>
        <dbReference type="EMBL" id="KAL3762622.1"/>
    </source>
</evidence>
<feature type="compositionally biased region" description="Basic and acidic residues" evidence="1">
    <location>
        <begin position="56"/>
        <end position="65"/>
    </location>
</feature>
<dbReference type="AlphaFoldDB" id="A0ABD3MKC5"/>